<evidence type="ECO:0000259" key="4">
    <source>
        <dbReference type="Pfam" id="PF00139"/>
    </source>
</evidence>
<dbReference type="PANTHER" id="PTHR32401:SF50">
    <property type="entry name" value="OS07G0133000 PROTEIN"/>
    <property type="match status" value="1"/>
</dbReference>
<dbReference type="InterPro" id="IPR001220">
    <property type="entry name" value="Legume_lectin_dom"/>
</dbReference>
<accession>A0AAU9RMR3</accession>
<evidence type="ECO:0000256" key="3">
    <source>
        <dbReference type="SAM" id="SignalP"/>
    </source>
</evidence>
<dbReference type="Pfam" id="PF00139">
    <property type="entry name" value="Lectin_legB"/>
    <property type="match status" value="1"/>
</dbReference>
<reference evidence="5 6" key="1">
    <citation type="submission" date="2022-03" db="EMBL/GenBank/DDBJ databases">
        <authorList>
            <person name="Nunn A."/>
            <person name="Chopra R."/>
            <person name="Nunn A."/>
            <person name="Contreras Garrido A."/>
        </authorList>
    </citation>
    <scope>NUCLEOTIDE SEQUENCE [LARGE SCALE GENOMIC DNA]</scope>
</reference>
<organism evidence="5 6">
    <name type="scientific">Thlaspi arvense</name>
    <name type="common">Field penny-cress</name>
    <dbReference type="NCBI Taxonomy" id="13288"/>
    <lineage>
        <taxon>Eukaryota</taxon>
        <taxon>Viridiplantae</taxon>
        <taxon>Streptophyta</taxon>
        <taxon>Embryophyta</taxon>
        <taxon>Tracheophyta</taxon>
        <taxon>Spermatophyta</taxon>
        <taxon>Magnoliopsida</taxon>
        <taxon>eudicotyledons</taxon>
        <taxon>Gunneridae</taxon>
        <taxon>Pentapetalae</taxon>
        <taxon>rosids</taxon>
        <taxon>malvids</taxon>
        <taxon>Brassicales</taxon>
        <taxon>Brassicaceae</taxon>
        <taxon>Thlaspideae</taxon>
        <taxon>Thlaspi</taxon>
    </lineage>
</organism>
<sequence length="185" mass="20507">MLFKRFTIIFISILFQSLKSSSQVLNFTYNGFHTFSDISTQGITAVTPNGLLRLTNTTILQTAPFHPSPQPSSLLFSLISRHLAAMASPLSLPPPNTSLPYATASQYMGLFNITSNGNDTNHVFVVELDTIQSTEFNDTNNNHVEIDINSLTSVQSSPAGWWDKKGQFKNLTLTSCLGRLRWSYA</sequence>
<feature type="non-terminal residue" evidence="5">
    <location>
        <position position="185"/>
    </location>
</feature>
<dbReference type="PANTHER" id="PTHR32401">
    <property type="entry name" value="CONCANAVALIN A-LIKE LECTIN FAMILY PROTEIN"/>
    <property type="match status" value="1"/>
</dbReference>
<dbReference type="Proteomes" id="UP000836841">
    <property type="component" value="Chromosome 2"/>
</dbReference>
<feature type="signal peptide" evidence="3">
    <location>
        <begin position="1"/>
        <end position="22"/>
    </location>
</feature>
<evidence type="ECO:0000256" key="2">
    <source>
        <dbReference type="ARBA" id="ARBA00022734"/>
    </source>
</evidence>
<dbReference type="SUPFAM" id="SSF49899">
    <property type="entry name" value="Concanavalin A-like lectins/glucanases"/>
    <property type="match status" value="1"/>
</dbReference>
<dbReference type="EMBL" id="OU466858">
    <property type="protein sequence ID" value="CAH2046663.1"/>
    <property type="molecule type" value="Genomic_DNA"/>
</dbReference>
<dbReference type="InterPro" id="IPR050258">
    <property type="entry name" value="Leguminous_Lectin"/>
</dbReference>
<keyword evidence="2" id="KW-0430">Lectin</keyword>
<dbReference type="GO" id="GO:0030246">
    <property type="term" value="F:carbohydrate binding"/>
    <property type="evidence" value="ECO:0007669"/>
    <property type="project" value="UniProtKB-KW"/>
</dbReference>
<name>A0AAU9RMR3_THLAR</name>
<dbReference type="InterPro" id="IPR013320">
    <property type="entry name" value="ConA-like_dom_sf"/>
</dbReference>
<gene>
    <name evidence="5" type="ORF">TAV2_LOCUS6079</name>
</gene>
<evidence type="ECO:0000256" key="1">
    <source>
        <dbReference type="ARBA" id="ARBA00007606"/>
    </source>
</evidence>
<keyword evidence="3" id="KW-0732">Signal</keyword>
<proteinExistence type="inferred from homology"/>
<dbReference type="Gene3D" id="2.60.120.200">
    <property type="match status" value="1"/>
</dbReference>
<protein>
    <recommendedName>
        <fullName evidence="4">Legume lectin domain-containing protein</fullName>
    </recommendedName>
</protein>
<feature type="chain" id="PRO_5043527049" description="Legume lectin domain-containing protein" evidence="3">
    <location>
        <begin position="23"/>
        <end position="185"/>
    </location>
</feature>
<evidence type="ECO:0000313" key="6">
    <source>
        <dbReference type="Proteomes" id="UP000836841"/>
    </source>
</evidence>
<dbReference type="AlphaFoldDB" id="A0AAU9RMR3"/>
<keyword evidence="6" id="KW-1185">Reference proteome</keyword>
<evidence type="ECO:0000313" key="5">
    <source>
        <dbReference type="EMBL" id="CAH2046663.1"/>
    </source>
</evidence>
<feature type="domain" description="Legume lectin" evidence="4">
    <location>
        <begin position="95"/>
        <end position="161"/>
    </location>
</feature>
<comment type="similarity">
    <text evidence="1">Belongs to the leguminous lectin family.</text>
</comment>